<name>A0A0L9TWA0_PHAAN</name>
<organism evidence="1 2">
    <name type="scientific">Phaseolus angularis</name>
    <name type="common">Azuki bean</name>
    <name type="synonym">Vigna angularis</name>
    <dbReference type="NCBI Taxonomy" id="3914"/>
    <lineage>
        <taxon>Eukaryota</taxon>
        <taxon>Viridiplantae</taxon>
        <taxon>Streptophyta</taxon>
        <taxon>Embryophyta</taxon>
        <taxon>Tracheophyta</taxon>
        <taxon>Spermatophyta</taxon>
        <taxon>Magnoliopsida</taxon>
        <taxon>eudicotyledons</taxon>
        <taxon>Gunneridae</taxon>
        <taxon>Pentapetalae</taxon>
        <taxon>rosids</taxon>
        <taxon>fabids</taxon>
        <taxon>Fabales</taxon>
        <taxon>Fabaceae</taxon>
        <taxon>Papilionoideae</taxon>
        <taxon>50 kb inversion clade</taxon>
        <taxon>NPAAA clade</taxon>
        <taxon>indigoferoid/millettioid clade</taxon>
        <taxon>Phaseoleae</taxon>
        <taxon>Vigna</taxon>
    </lineage>
</organism>
<dbReference type="AlphaFoldDB" id="A0A0L9TWA0"/>
<gene>
    <name evidence="1" type="ORF">LR48_Vigan02g101800</name>
</gene>
<dbReference type="Proteomes" id="UP000053144">
    <property type="component" value="Chromosome 2"/>
</dbReference>
<dbReference type="Gramene" id="KOM34868">
    <property type="protein sequence ID" value="KOM34868"/>
    <property type="gene ID" value="LR48_Vigan02g101800"/>
</dbReference>
<evidence type="ECO:0000313" key="2">
    <source>
        <dbReference type="Proteomes" id="UP000053144"/>
    </source>
</evidence>
<sequence length="188" mass="20577">MAAILRGTAVVSPAQGFSITSRLNSQILAGVYGRSSADNHSHISCTGIFNNQQTGLSDSCKGFLPRLSTEPRPYTLFGIGSVATEAYTVEKISKIPPRHFMLRFLVNRCITCALKDLLRKKFLLSLPLHSSLLVIVPSTATNGAIVYRCHYQSSSFDPRSHDFDFLDQATTMPLTTPSLELSRALNAL</sequence>
<protein>
    <submittedName>
        <fullName evidence="1">Uncharacterized protein</fullName>
    </submittedName>
</protein>
<accession>A0A0L9TWA0</accession>
<dbReference type="EMBL" id="CM003372">
    <property type="protein sequence ID" value="KOM34868.1"/>
    <property type="molecule type" value="Genomic_DNA"/>
</dbReference>
<reference evidence="2" key="1">
    <citation type="journal article" date="2015" name="Proc. Natl. Acad. Sci. U.S.A.">
        <title>Genome sequencing of adzuki bean (Vigna angularis) provides insight into high starch and low fat accumulation and domestication.</title>
        <authorList>
            <person name="Yang K."/>
            <person name="Tian Z."/>
            <person name="Chen C."/>
            <person name="Luo L."/>
            <person name="Zhao B."/>
            <person name="Wang Z."/>
            <person name="Yu L."/>
            <person name="Li Y."/>
            <person name="Sun Y."/>
            <person name="Li W."/>
            <person name="Chen Y."/>
            <person name="Li Y."/>
            <person name="Zhang Y."/>
            <person name="Ai D."/>
            <person name="Zhao J."/>
            <person name="Shang C."/>
            <person name="Ma Y."/>
            <person name="Wu B."/>
            <person name="Wang M."/>
            <person name="Gao L."/>
            <person name="Sun D."/>
            <person name="Zhang P."/>
            <person name="Guo F."/>
            <person name="Wang W."/>
            <person name="Li Y."/>
            <person name="Wang J."/>
            <person name="Varshney R.K."/>
            <person name="Wang J."/>
            <person name="Ling H.Q."/>
            <person name="Wan P."/>
        </authorList>
    </citation>
    <scope>NUCLEOTIDE SEQUENCE</scope>
    <source>
        <strain evidence="2">cv. Jingnong 6</strain>
    </source>
</reference>
<proteinExistence type="predicted"/>
<evidence type="ECO:0000313" key="1">
    <source>
        <dbReference type="EMBL" id="KOM34868.1"/>
    </source>
</evidence>